<keyword evidence="5 6" id="KW-0472">Membrane</keyword>
<dbReference type="PANTHER" id="PTHR35007">
    <property type="entry name" value="INTEGRAL MEMBRANE PROTEIN-RELATED"/>
    <property type="match status" value="1"/>
</dbReference>
<evidence type="ECO:0000256" key="5">
    <source>
        <dbReference type="ARBA" id="ARBA00023136"/>
    </source>
</evidence>
<keyword evidence="4 6" id="KW-1133">Transmembrane helix</keyword>
<evidence type="ECO:0000256" key="6">
    <source>
        <dbReference type="SAM" id="Phobius"/>
    </source>
</evidence>
<feature type="transmembrane region" description="Helical" evidence="6">
    <location>
        <begin position="293"/>
        <end position="313"/>
    </location>
</feature>
<reference evidence="8 9" key="1">
    <citation type="journal article" date="2019" name="Nat. Microbiol.">
        <title>Mediterranean grassland soil C-N compound turnover is dependent on rainfall and depth, and is mediated by genomically divergent microorganisms.</title>
        <authorList>
            <person name="Diamond S."/>
            <person name="Andeer P.F."/>
            <person name="Li Z."/>
            <person name="Crits-Christoph A."/>
            <person name="Burstein D."/>
            <person name="Anantharaman K."/>
            <person name="Lane K.R."/>
            <person name="Thomas B.C."/>
            <person name="Pan C."/>
            <person name="Northen T.R."/>
            <person name="Banfield J.F."/>
        </authorList>
    </citation>
    <scope>NUCLEOTIDE SEQUENCE [LARGE SCALE GENOMIC DNA]</scope>
    <source>
        <strain evidence="8">WS_11</strain>
    </source>
</reference>
<evidence type="ECO:0000256" key="2">
    <source>
        <dbReference type="ARBA" id="ARBA00022475"/>
    </source>
</evidence>
<evidence type="ECO:0000256" key="4">
    <source>
        <dbReference type="ARBA" id="ARBA00022989"/>
    </source>
</evidence>
<dbReference type="PANTHER" id="PTHR35007:SF1">
    <property type="entry name" value="PILUS ASSEMBLY PROTEIN"/>
    <property type="match status" value="1"/>
</dbReference>
<comment type="caution">
    <text evidence="8">The sequence shown here is derived from an EMBL/GenBank/DDBJ whole genome shotgun (WGS) entry which is preliminary data.</text>
</comment>
<organism evidence="8 9">
    <name type="scientific">Eiseniibacteriota bacterium</name>
    <dbReference type="NCBI Taxonomy" id="2212470"/>
    <lineage>
        <taxon>Bacteria</taxon>
        <taxon>Candidatus Eiseniibacteriota</taxon>
    </lineage>
</organism>
<evidence type="ECO:0000256" key="1">
    <source>
        <dbReference type="ARBA" id="ARBA00004651"/>
    </source>
</evidence>
<dbReference type="Proteomes" id="UP000319771">
    <property type="component" value="Unassembled WGS sequence"/>
</dbReference>
<gene>
    <name evidence="8" type="ORF">E6K81_01055</name>
</gene>
<dbReference type="Pfam" id="PF00482">
    <property type="entry name" value="T2SSF"/>
    <property type="match status" value="1"/>
</dbReference>
<dbReference type="GO" id="GO:0005886">
    <property type="term" value="C:plasma membrane"/>
    <property type="evidence" value="ECO:0007669"/>
    <property type="project" value="UniProtKB-SubCell"/>
</dbReference>
<name>A0A538UE29_UNCEI</name>
<dbReference type="AlphaFoldDB" id="A0A538UE29"/>
<feature type="transmembrane region" description="Helical" evidence="6">
    <location>
        <begin position="6"/>
        <end position="24"/>
    </location>
</feature>
<dbReference type="EMBL" id="VBPB01000010">
    <property type="protein sequence ID" value="TMQ74144.1"/>
    <property type="molecule type" value="Genomic_DNA"/>
</dbReference>
<evidence type="ECO:0000313" key="9">
    <source>
        <dbReference type="Proteomes" id="UP000319771"/>
    </source>
</evidence>
<evidence type="ECO:0000256" key="3">
    <source>
        <dbReference type="ARBA" id="ARBA00022692"/>
    </source>
</evidence>
<keyword evidence="3 6" id="KW-0812">Transmembrane</keyword>
<evidence type="ECO:0000259" key="7">
    <source>
        <dbReference type="Pfam" id="PF00482"/>
    </source>
</evidence>
<sequence length="317" mass="34944">MILLSLVLLAAAVAIGVFVALIQTGSTRRELEGRLGRASRHLAPSGPRDVERDQRLSVMPWLDRALRDLRLGERLELMLYQAGMQMRVGALVLLMASGALGAYSLTMLLTHRIVPALMLMALAGPAPYAYVAHRRARRMKAFAAQFPDSLELLVSSLKAGLSFSAAMQIVAEESPEPVRGEFAIAVEEQALGLEFRETMRNLTRRVEVLDLRFFVTAVLLQRDTGGNLAEVLHNTATLIRERFRVLGDIKTFTAQGRMTGAILVCLPVAIALFTYSLTPDYFRPVLESHTGRLLLWGAGGLQILGMVVIRRIVDIKV</sequence>
<comment type="subcellular location">
    <subcellularLocation>
        <location evidence="1">Cell membrane</location>
        <topology evidence="1">Multi-pass membrane protein</topology>
    </subcellularLocation>
</comment>
<keyword evidence="2" id="KW-1003">Cell membrane</keyword>
<proteinExistence type="predicted"/>
<accession>A0A538UE29</accession>
<feature type="transmembrane region" description="Helical" evidence="6">
    <location>
        <begin position="113"/>
        <end position="131"/>
    </location>
</feature>
<evidence type="ECO:0000313" key="8">
    <source>
        <dbReference type="EMBL" id="TMQ74144.1"/>
    </source>
</evidence>
<feature type="transmembrane region" description="Helical" evidence="6">
    <location>
        <begin position="88"/>
        <end position="107"/>
    </location>
</feature>
<feature type="transmembrane region" description="Helical" evidence="6">
    <location>
        <begin position="260"/>
        <end position="278"/>
    </location>
</feature>
<feature type="domain" description="Type II secretion system protein GspF" evidence="7">
    <location>
        <begin position="150"/>
        <end position="273"/>
    </location>
</feature>
<dbReference type="InterPro" id="IPR018076">
    <property type="entry name" value="T2SS_GspF_dom"/>
</dbReference>
<protein>
    <recommendedName>
        <fullName evidence="7">Type II secretion system protein GspF domain-containing protein</fullName>
    </recommendedName>
</protein>